<name>A0A1W1C7M6_9ZZZZ</name>
<sequence length="105" mass="11633">MIIPDNRTGFSMKVEGISLIRPDLYVIAAELGIQTKDVLFENKILTIYNTSKVCQEIVDDNALASFIAMAISISPDDISEMTAVKAKPKVLDMEGMFDDDDEDDD</sequence>
<reference evidence="1" key="1">
    <citation type="submission" date="2016-10" db="EMBL/GenBank/DDBJ databases">
        <authorList>
            <person name="de Groot N.N."/>
        </authorList>
    </citation>
    <scope>NUCLEOTIDE SEQUENCE</scope>
</reference>
<dbReference type="EMBL" id="FPHF01000061">
    <property type="protein sequence ID" value="SFV61681.1"/>
    <property type="molecule type" value="Genomic_DNA"/>
</dbReference>
<gene>
    <name evidence="1" type="ORF">MNB_SM-4-42</name>
</gene>
<organism evidence="1">
    <name type="scientific">hydrothermal vent metagenome</name>
    <dbReference type="NCBI Taxonomy" id="652676"/>
    <lineage>
        <taxon>unclassified sequences</taxon>
        <taxon>metagenomes</taxon>
        <taxon>ecological metagenomes</taxon>
    </lineage>
</organism>
<accession>A0A1W1C7M6</accession>
<protein>
    <submittedName>
        <fullName evidence="1">Uncharacterized protein</fullName>
    </submittedName>
</protein>
<dbReference type="AlphaFoldDB" id="A0A1W1C7M6"/>
<evidence type="ECO:0000313" key="1">
    <source>
        <dbReference type="EMBL" id="SFV61681.1"/>
    </source>
</evidence>
<proteinExistence type="predicted"/>